<dbReference type="Pfam" id="PF13432">
    <property type="entry name" value="TPR_16"/>
    <property type="match status" value="2"/>
</dbReference>
<feature type="repeat" description="TPR" evidence="1">
    <location>
        <begin position="524"/>
        <end position="557"/>
    </location>
</feature>
<dbReference type="Gene3D" id="1.25.40.10">
    <property type="entry name" value="Tetratricopeptide repeat domain"/>
    <property type="match status" value="2"/>
</dbReference>
<accession>A0A8A4U4I8</accession>
<dbReference type="SUPFAM" id="SSF52540">
    <property type="entry name" value="P-loop containing nucleoside triphosphate hydrolases"/>
    <property type="match status" value="1"/>
</dbReference>
<dbReference type="PANTHER" id="PTHR12558:SF13">
    <property type="entry name" value="CELL DIVISION CYCLE PROTEIN 27 HOMOLOG"/>
    <property type="match status" value="1"/>
</dbReference>
<dbReference type="Pfam" id="PF13191">
    <property type="entry name" value="AAA_16"/>
    <property type="match status" value="1"/>
</dbReference>
<dbReference type="PROSITE" id="PS50005">
    <property type="entry name" value="TPR"/>
    <property type="match status" value="1"/>
</dbReference>
<dbReference type="InterPro" id="IPR011990">
    <property type="entry name" value="TPR-like_helical_dom_sf"/>
</dbReference>
<dbReference type="AlphaFoldDB" id="A0A8A4U4I8"/>
<dbReference type="EMBL" id="CP071793">
    <property type="protein sequence ID" value="QTD53665.1"/>
    <property type="molecule type" value="Genomic_DNA"/>
</dbReference>
<dbReference type="SUPFAM" id="SSF48452">
    <property type="entry name" value="TPR-like"/>
    <property type="match status" value="2"/>
</dbReference>
<gene>
    <name evidence="3" type="ORF">J3U87_14520</name>
</gene>
<feature type="domain" description="Orc1-like AAA ATPase" evidence="2">
    <location>
        <begin position="22"/>
        <end position="154"/>
    </location>
</feature>
<keyword evidence="4" id="KW-1185">Reference proteome</keyword>
<evidence type="ECO:0000313" key="3">
    <source>
        <dbReference type="EMBL" id="QTD53665.1"/>
    </source>
</evidence>
<dbReference type="Pfam" id="PF13181">
    <property type="entry name" value="TPR_8"/>
    <property type="match status" value="2"/>
</dbReference>
<evidence type="ECO:0000256" key="1">
    <source>
        <dbReference type="PROSITE-ProRule" id="PRU00339"/>
    </source>
</evidence>
<evidence type="ECO:0000259" key="2">
    <source>
        <dbReference type="Pfam" id="PF13191"/>
    </source>
</evidence>
<evidence type="ECO:0000313" key="4">
    <source>
        <dbReference type="Proteomes" id="UP000663929"/>
    </source>
</evidence>
<dbReference type="SMART" id="SM00028">
    <property type="entry name" value="TPR"/>
    <property type="match status" value="7"/>
</dbReference>
<dbReference type="PANTHER" id="PTHR12558">
    <property type="entry name" value="CELL DIVISION CYCLE 16,23,27"/>
    <property type="match status" value="1"/>
</dbReference>
<dbReference type="RefSeq" id="WP_237383768.1">
    <property type="nucleotide sequence ID" value="NZ_CP071793.1"/>
</dbReference>
<reference evidence="3" key="1">
    <citation type="submission" date="2021-03" db="EMBL/GenBank/DDBJ databases">
        <title>Acanthopleuribacteraceae sp. M133.</title>
        <authorList>
            <person name="Wang G."/>
        </authorList>
    </citation>
    <scope>NUCLEOTIDE SEQUENCE</scope>
    <source>
        <strain evidence="3">M133</strain>
    </source>
</reference>
<keyword evidence="1" id="KW-0802">TPR repeat</keyword>
<proteinExistence type="predicted"/>
<name>A0A8A4U4I8_SULCO</name>
<dbReference type="Proteomes" id="UP000663929">
    <property type="component" value="Chromosome"/>
</dbReference>
<dbReference type="Gene3D" id="3.40.50.300">
    <property type="entry name" value="P-loop containing nucleotide triphosphate hydrolases"/>
    <property type="match status" value="1"/>
</dbReference>
<dbReference type="InterPro" id="IPR019734">
    <property type="entry name" value="TPR_rpt"/>
</dbReference>
<dbReference type="InterPro" id="IPR041664">
    <property type="entry name" value="AAA_16"/>
</dbReference>
<dbReference type="KEGG" id="scor:J3U87_14520"/>
<sequence>MNLAHFQLHQPDLVPREILLGELVGREHLIQSLLESLRDAGQTTEPRLLLGPPGIGKTTMLYTLTYFIEDEPSLNARWLPVHFGDQANAVGDFADFWLAAIRQLSLAAGLLNDHADRLIEENPKNLAAKAQAVFFRLVRDVVGKRVLLLVDQINDVMKALTKEAELVRFRDAFSRGDDVVLVATAPGYFSHITDLDSPLYDYFRLIHLEPFRRDLVCRALLNFADRHDCDNVRQLVEREPARVHALRILTGGNPRLIKMLFRIWHETGTRSVQEDLERLFDDNGIFFKSRIQALKPLVRRTFDAIARQWDPVGVGILTRNIRKPSNYVSAQIKRLIDEGYIEEVGGSEKRKTYQVVERFYNLYYLARFDHDGFRRLRPMLDFMELFYRADDRDRTSKRAQSEEPEDLAPKQRLPRFAYLNPFGNVCGTDKCRGLTARPARNVEQQKRFQEIELHVAHLLEQYPREAEETPQTILGRLLEVAKTHLDDRGYGAWTDLSLAFRQQGALAVAEAACREGVRRQPENAKMWNWLGAVLEERGDFPGARDAYEQAIQVDDRLALPHANLARIYADVDWRIADAEREAEKALALSDREPIYWFLLGNLYSRHMGRHEEAEEAYGRAIDLRENFFAAWNNMGIALTHMGQVENAEHAFRQAMKYRDGIAAPWNNLGVLCADCLERPEYAEHAFHRACALDRNWALPWSNLGLLYRERLDRLDDAEEALLKAIEKGPDTGQSYWDLADLLAASGRRAKAVEHAIMALILAPENPFCRRGFQELVGENPAPWNQAMPRILAFLGEHVEHPCRKEVLRLALVGALCLARAGQDGEVREMIEGAGLERVFQPLLDALALKAGELNLARLSPERLLLIEEVREQI</sequence>
<organism evidence="3 4">
    <name type="scientific">Sulfidibacter corallicola</name>
    <dbReference type="NCBI Taxonomy" id="2818388"/>
    <lineage>
        <taxon>Bacteria</taxon>
        <taxon>Pseudomonadati</taxon>
        <taxon>Acidobacteriota</taxon>
        <taxon>Holophagae</taxon>
        <taxon>Acanthopleuribacterales</taxon>
        <taxon>Acanthopleuribacteraceae</taxon>
        <taxon>Sulfidibacter</taxon>
    </lineage>
</organism>
<dbReference type="InterPro" id="IPR027417">
    <property type="entry name" value="P-loop_NTPase"/>
</dbReference>
<protein>
    <submittedName>
        <fullName evidence="3">Tetratricopeptide repeat protein</fullName>
    </submittedName>
</protein>